<feature type="transmembrane region" description="Helical" evidence="2">
    <location>
        <begin position="40"/>
        <end position="58"/>
    </location>
</feature>
<keyword evidence="2" id="KW-0472">Membrane</keyword>
<organism evidence="4 5">
    <name type="scientific">Micromonospora purpureochromogenes</name>
    <dbReference type="NCBI Taxonomy" id="47872"/>
    <lineage>
        <taxon>Bacteria</taxon>
        <taxon>Bacillati</taxon>
        <taxon>Actinomycetota</taxon>
        <taxon>Actinomycetes</taxon>
        <taxon>Micromonosporales</taxon>
        <taxon>Micromonosporaceae</taxon>
        <taxon>Micromonospora</taxon>
    </lineage>
</organism>
<accession>A0ABX2RGH4</accession>
<dbReference type="SUPFAM" id="SSF55486">
    <property type="entry name" value="Metalloproteases ('zincins'), catalytic domain"/>
    <property type="match status" value="1"/>
</dbReference>
<gene>
    <name evidence="4" type="ORF">HDA35_001232</name>
</gene>
<evidence type="ECO:0000256" key="1">
    <source>
        <dbReference type="SAM" id="MobiDB-lite"/>
    </source>
</evidence>
<comment type="caution">
    <text evidence="4">The sequence shown here is derived from an EMBL/GenBank/DDBJ whole genome shotgun (WGS) entry which is preliminary data.</text>
</comment>
<keyword evidence="5" id="KW-1185">Reference proteome</keyword>
<dbReference type="RefSeq" id="WP_308495029.1">
    <property type="nucleotide sequence ID" value="NZ_JACCCQ010000001.1"/>
</dbReference>
<dbReference type="EMBL" id="JACCCQ010000001">
    <property type="protein sequence ID" value="NYF55401.1"/>
    <property type="molecule type" value="Genomic_DNA"/>
</dbReference>
<sequence>MTPFSPLVDGGEPESADPAVRPAGDTRPGLVRMRRRRRRAALLGLVALGATVAGVALVRTDDRPSVPASAGLSRAHGFGNGEQPAPTAYPTSGSGRFAAADGRSPVHGYGGPLRRYRVAVEEGAGQDVDLFADTVDEALADRRSWIASGELRVQRVPEAAAADFTVYLATPATSERMCAEGGLSTEGYTSCRLPGQVIINLARWMDAVPDYGAPLAVYRMYVVNHEVGHELGEEHQACPGPGVPAPVMQQQTYGLDGCVANAWPYVDGVRHEGALVPGV</sequence>
<evidence type="ECO:0000256" key="2">
    <source>
        <dbReference type="SAM" id="Phobius"/>
    </source>
</evidence>
<feature type="region of interest" description="Disordered" evidence="1">
    <location>
        <begin position="1"/>
        <end position="30"/>
    </location>
</feature>
<feature type="domain" description="DUF3152" evidence="3">
    <location>
        <begin position="87"/>
        <end position="256"/>
    </location>
</feature>
<keyword evidence="2" id="KW-0812">Transmembrane</keyword>
<protein>
    <recommendedName>
        <fullName evidence="3">DUF3152 domain-containing protein</fullName>
    </recommendedName>
</protein>
<proteinExistence type="predicted"/>
<dbReference type="Pfam" id="PF11350">
    <property type="entry name" value="DUF3152"/>
    <property type="match status" value="1"/>
</dbReference>
<evidence type="ECO:0000259" key="3">
    <source>
        <dbReference type="Pfam" id="PF11350"/>
    </source>
</evidence>
<name>A0ABX2RGH4_9ACTN</name>
<evidence type="ECO:0000313" key="4">
    <source>
        <dbReference type="EMBL" id="NYF55401.1"/>
    </source>
</evidence>
<feature type="region of interest" description="Disordered" evidence="1">
    <location>
        <begin position="65"/>
        <end position="96"/>
    </location>
</feature>
<evidence type="ECO:0000313" key="5">
    <source>
        <dbReference type="Proteomes" id="UP000631553"/>
    </source>
</evidence>
<keyword evidence="2" id="KW-1133">Transmembrane helix</keyword>
<dbReference type="InterPro" id="IPR022603">
    <property type="entry name" value="DUF3152"/>
</dbReference>
<dbReference type="Proteomes" id="UP000631553">
    <property type="component" value="Unassembled WGS sequence"/>
</dbReference>
<reference evidence="4 5" key="1">
    <citation type="submission" date="2020-07" db="EMBL/GenBank/DDBJ databases">
        <title>Sequencing the genomes of 1000 actinobacteria strains.</title>
        <authorList>
            <person name="Klenk H.-P."/>
        </authorList>
    </citation>
    <scope>NUCLEOTIDE SEQUENCE [LARGE SCALE GENOMIC DNA]</scope>
    <source>
        <strain evidence="4 5">DSM 43814</strain>
    </source>
</reference>